<gene>
    <name evidence="5" type="ORF">HDF16_004677</name>
</gene>
<dbReference type="InterPro" id="IPR000671">
    <property type="entry name" value="Peptidase_A31"/>
</dbReference>
<keyword evidence="4 5" id="KW-0378">Hydrolase</keyword>
<dbReference type="Pfam" id="PF01750">
    <property type="entry name" value="HycI"/>
    <property type="match status" value="1"/>
</dbReference>
<dbReference type="InterPro" id="IPR023430">
    <property type="entry name" value="Pept_HybD-like_dom_sf"/>
</dbReference>
<name>A0A7W8E5C4_9BACT</name>
<protein>
    <submittedName>
        <fullName evidence="5">Hydrogenase maturation protease</fullName>
        <ecNumber evidence="5">3.4.23.-</ecNumber>
    </submittedName>
</protein>
<dbReference type="GO" id="GO:0008047">
    <property type="term" value="F:enzyme activator activity"/>
    <property type="evidence" value="ECO:0007669"/>
    <property type="project" value="InterPro"/>
</dbReference>
<dbReference type="CDD" id="cd00518">
    <property type="entry name" value="H2MP"/>
    <property type="match status" value="1"/>
</dbReference>
<dbReference type="GO" id="GO:0004190">
    <property type="term" value="F:aspartic-type endopeptidase activity"/>
    <property type="evidence" value="ECO:0007669"/>
    <property type="project" value="UniProtKB-KW"/>
</dbReference>
<reference evidence="5 6" key="1">
    <citation type="submission" date="2020-08" db="EMBL/GenBank/DDBJ databases">
        <title>Genomic Encyclopedia of Type Strains, Phase IV (KMG-V): Genome sequencing to study the core and pangenomes of soil and plant-associated prokaryotes.</title>
        <authorList>
            <person name="Whitman W."/>
        </authorList>
    </citation>
    <scope>NUCLEOTIDE SEQUENCE [LARGE SCALE GENOMIC DNA]</scope>
    <source>
        <strain evidence="5 6">M8UP14</strain>
    </source>
</reference>
<evidence type="ECO:0000256" key="1">
    <source>
        <dbReference type="ARBA" id="ARBA00006814"/>
    </source>
</evidence>
<keyword evidence="3" id="KW-0064">Aspartyl protease</keyword>
<dbReference type="SUPFAM" id="SSF53163">
    <property type="entry name" value="HybD-like"/>
    <property type="match status" value="1"/>
</dbReference>
<keyword evidence="6" id="KW-1185">Reference proteome</keyword>
<dbReference type="PANTHER" id="PTHR30302">
    <property type="entry name" value="HYDROGENASE 1 MATURATION PROTEASE"/>
    <property type="match status" value="1"/>
</dbReference>
<dbReference type="Gene3D" id="3.40.50.1450">
    <property type="entry name" value="HybD-like"/>
    <property type="match status" value="1"/>
</dbReference>
<dbReference type="EMBL" id="JACHIP010000008">
    <property type="protein sequence ID" value="MBB5059943.1"/>
    <property type="molecule type" value="Genomic_DNA"/>
</dbReference>
<dbReference type="AlphaFoldDB" id="A0A7W8E5C4"/>
<accession>A0A7W8E5C4</accession>
<dbReference type="RefSeq" id="WP_184221922.1">
    <property type="nucleotide sequence ID" value="NZ_JACHIP010000008.1"/>
</dbReference>
<sequence>MTSFGVDAQCSISVIGLGNVFLGDDGFGPLVIETFRCSYACSESVEVIDLGTPGLDLAPYLYGKELVVIVDAVHSAMAPGTISFFREEDFVSSRAKLRITGHDPGLWESLAHLRLAGRAPAELIVLGVTPESCTFAEGISERIVEIAYEASASIAQLLRDRGIACFKRVQARKPNLWWFPLTEPPSITAV</sequence>
<organism evidence="5 6">
    <name type="scientific">Granulicella aggregans</name>
    <dbReference type="NCBI Taxonomy" id="474949"/>
    <lineage>
        <taxon>Bacteria</taxon>
        <taxon>Pseudomonadati</taxon>
        <taxon>Acidobacteriota</taxon>
        <taxon>Terriglobia</taxon>
        <taxon>Terriglobales</taxon>
        <taxon>Acidobacteriaceae</taxon>
        <taxon>Granulicella</taxon>
    </lineage>
</organism>
<evidence type="ECO:0000313" key="5">
    <source>
        <dbReference type="EMBL" id="MBB5059943.1"/>
    </source>
</evidence>
<keyword evidence="2 5" id="KW-0645">Protease</keyword>
<proteinExistence type="inferred from homology"/>
<comment type="similarity">
    <text evidence="1">Belongs to the peptidase A31 family.</text>
</comment>
<dbReference type="PANTHER" id="PTHR30302:SF1">
    <property type="entry name" value="HYDROGENASE 2 MATURATION PROTEASE"/>
    <property type="match status" value="1"/>
</dbReference>
<dbReference type="Proteomes" id="UP000540989">
    <property type="component" value="Unassembled WGS sequence"/>
</dbReference>
<dbReference type="EC" id="3.4.23.-" evidence="5"/>
<dbReference type="GO" id="GO:0016485">
    <property type="term" value="P:protein processing"/>
    <property type="evidence" value="ECO:0007669"/>
    <property type="project" value="TreeGrafter"/>
</dbReference>
<evidence type="ECO:0000313" key="6">
    <source>
        <dbReference type="Proteomes" id="UP000540989"/>
    </source>
</evidence>
<dbReference type="NCBIfam" id="TIGR00072">
    <property type="entry name" value="hydrog_prot"/>
    <property type="match status" value="1"/>
</dbReference>
<evidence type="ECO:0000256" key="4">
    <source>
        <dbReference type="ARBA" id="ARBA00022801"/>
    </source>
</evidence>
<dbReference type="PRINTS" id="PR00446">
    <property type="entry name" value="HYDRGNUPTAKE"/>
</dbReference>
<evidence type="ECO:0000256" key="2">
    <source>
        <dbReference type="ARBA" id="ARBA00022670"/>
    </source>
</evidence>
<comment type="caution">
    <text evidence="5">The sequence shown here is derived from an EMBL/GenBank/DDBJ whole genome shotgun (WGS) entry which is preliminary data.</text>
</comment>
<evidence type="ECO:0000256" key="3">
    <source>
        <dbReference type="ARBA" id="ARBA00022750"/>
    </source>
</evidence>